<name>A0ABP0F5L8_CLALP</name>
<comment type="caution">
    <text evidence="1">The sequence shown here is derived from an EMBL/GenBank/DDBJ whole genome shotgun (WGS) entry which is preliminary data.</text>
</comment>
<dbReference type="Proteomes" id="UP001642483">
    <property type="component" value="Unassembled WGS sequence"/>
</dbReference>
<evidence type="ECO:0000313" key="1">
    <source>
        <dbReference type="EMBL" id="CAK8674038.1"/>
    </source>
</evidence>
<gene>
    <name evidence="1" type="ORF">CVLEPA_LOCUS3759</name>
</gene>
<sequence>MDVSKGKIMELDINEELKSYSKVCENIRNIMTKVAELKSKPGDHKSEVTELRMQKYGIP</sequence>
<protein>
    <submittedName>
        <fullName evidence="1">Uncharacterized protein</fullName>
    </submittedName>
</protein>
<dbReference type="EMBL" id="CAWYQH010000002">
    <property type="protein sequence ID" value="CAK8674038.1"/>
    <property type="molecule type" value="Genomic_DNA"/>
</dbReference>
<accession>A0ABP0F5L8</accession>
<proteinExistence type="predicted"/>
<reference evidence="1 2" key="1">
    <citation type="submission" date="2024-02" db="EMBL/GenBank/DDBJ databases">
        <authorList>
            <person name="Daric V."/>
            <person name="Darras S."/>
        </authorList>
    </citation>
    <scope>NUCLEOTIDE SEQUENCE [LARGE SCALE GENOMIC DNA]</scope>
</reference>
<keyword evidence="2" id="KW-1185">Reference proteome</keyword>
<organism evidence="1 2">
    <name type="scientific">Clavelina lepadiformis</name>
    <name type="common">Light-bulb sea squirt</name>
    <name type="synonym">Ascidia lepadiformis</name>
    <dbReference type="NCBI Taxonomy" id="159417"/>
    <lineage>
        <taxon>Eukaryota</taxon>
        <taxon>Metazoa</taxon>
        <taxon>Chordata</taxon>
        <taxon>Tunicata</taxon>
        <taxon>Ascidiacea</taxon>
        <taxon>Aplousobranchia</taxon>
        <taxon>Clavelinidae</taxon>
        <taxon>Clavelina</taxon>
    </lineage>
</organism>
<evidence type="ECO:0000313" key="2">
    <source>
        <dbReference type="Proteomes" id="UP001642483"/>
    </source>
</evidence>